<dbReference type="PANTHER" id="PTHR43393">
    <property type="entry name" value="CYTOKININ RIBOSIDE 5'-MONOPHOSPHATE PHOSPHORIBOHYDROLASE"/>
    <property type="match status" value="1"/>
</dbReference>
<sequence length="214" mass="24081">MKEDKAKQVPRTLIKNIAFFGDASVSESDPVYKDAFEVAKVLAKEGYTIVNGGGSGVMNASTQGAEVGEGKTLSVTFSPTDAPGFEGWYIGNITDVEIKTTNYIERMFKLLEHADCFIIFKGGSGTISEFGTAWVLAKIYFGHHKPFILFGDFWIEVIDCIKRNMNLDREELSVFEIVRKKENVLPTIRRFEKRLQSVDHKSDCKICVDRAFMK</sequence>
<dbReference type="InterPro" id="IPR041164">
    <property type="entry name" value="LDcluster4"/>
</dbReference>
<comment type="caution">
    <text evidence="1">The sequence shown here is derived from an EMBL/GenBank/DDBJ whole genome shotgun (WGS) entry which is preliminary data.</text>
</comment>
<evidence type="ECO:0000313" key="2">
    <source>
        <dbReference type="Proteomes" id="UP000176404"/>
    </source>
</evidence>
<dbReference type="EMBL" id="MGHD01000012">
    <property type="protein sequence ID" value="OGM59885.1"/>
    <property type="molecule type" value="Genomic_DNA"/>
</dbReference>
<dbReference type="AlphaFoldDB" id="A0A1F8B904"/>
<dbReference type="GO" id="GO:0005829">
    <property type="term" value="C:cytosol"/>
    <property type="evidence" value="ECO:0007669"/>
    <property type="project" value="TreeGrafter"/>
</dbReference>
<organism evidence="1 2">
    <name type="scientific">Candidatus Woesebacteria bacterium RIFCSPLOWO2_01_FULL_39_10b</name>
    <dbReference type="NCBI Taxonomy" id="1802517"/>
    <lineage>
        <taxon>Bacteria</taxon>
        <taxon>Candidatus Woeseibacteriota</taxon>
    </lineage>
</organism>
<dbReference type="PANTHER" id="PTHR43393:SF3">
    <property type="entry name" value="LYSINE DECARBOXYLASE-LIKE PROTEIN"/>
    <property type="match status" value="1"/>
</dbReference>
<reference evidence="1 2" key="1">
    <citation type="journal article" date="2016" name="Nat. Commun.">
        <title>Thousands of microbial genomes shed light on interconnected biogeochemical processes in an aquifer system.</title>
        <authorList>
            <person name="Anantharaman K."/>
            <person name="Brown C.T."/>
            <person name="Hug L.A."/>
            <person name="Sharon I."/>
            <person name="Castelle C.J."/>
            <person name="Probst A.J."/>
            <person name="Thomas B.C."/>
            <person name="Singh A."/>
            <person name="Wilkins M.J."/>
            <person name="Karaoz U."/>
            <person name="Brodie E.L."/>
            <person name="Williams K.H."/>
            <person name="Hubbard S.S."/>
            <person name="Banfield J.F."/>
        </authorList>
    </citation>
    <scope>NUCLEOTIDE SEQUENCE [LARGE SCALE GENOMIC DNA]</scope>
</reference>
<evidence type="ECO:0000313" key="1">
    <source>
        <dbReference type="EMBL" id="OGM59885.1"/>
    </source>
</evidence>
<dbReference type="InterPro" id="IPR052341">
    <property type="entry name" value="LOG_family_nucleotidases"/>
</dbReference>
<dbReference type="SUPFAM" id="SSF102405">
    <property type="entry name" value="MCP/YpsA-like"/>
    <property type="match status" value="1"/>
</dbReference>
<dbReference type="STRING" id="1802517.A2892_02785"/>
<dbReference type="Pfam" id="PF18306">
    <property type="entry name" value="LDcluster4"/>
    <property type="match status" value="1"/>
</dbReference>
<gene>
    <name evidence="1" type="ORF">A2892_02785</name>
</gene>
<accession>A0A1F8B904</accession>
<proteinExistence type="predicted"/>
<protein>
    <recommendedName>
        <fullName evidence="3">LOG family protein</fullName>
    </recommendedName>
</protein>
<dbReference type="Proteomes" id="UP000176404">
    <property type="component" value="Unassembled WGS sequence"/>
</dbReference>
<dbReference type="Gene3D" id="3.40.50.450">
    <property type="match status" value="1"/>
</dbReference>
<name>A0A1F8B904_9BACT</name>
<evidence type="ECO:0008006" key="3">
    <source>
        <dbReference type="Google" id="ProtNLM"/>
    </source>
</evidence>